<dbReference type="PANTHER" id="PTHR11108:SF1">
    <property type="entry name" value="FERROCHELATASE, MITOCHONDRIAL"/>
    <property type="match status" value="1"/>
</dbReference>
<evidence type="ECO:0000256" key="8">
    <source>
        <dbReference type="RuleBase" id="RU004185"/>
    </source>
</evidence>
<feature type="region of interest" description="Disordered" evidence="9">
    <location>
        <begin position="365"/>
        <end position="447"/>
    </location>
</feature>
<accession>A0A9X2Q5G8</accession>
<dbReference type="InterPro" id="IPR001015">
    <property type="entry name" value="Ferrochelatase"/>
</dbReference>
<dbReference type="GO" id="GO:0005737">
    <property type="term" value="C:cytoplasm"/>
    <property type="evidence" value="ECO:0007669"/>
    <property type="project" value="UniProtKB-SubCell"/>
</dbReference>
<dbReference type="PANTHER" id="PTHR11108">
    <property type="entry name" value="FERROCHELATASE"/>
    <property type="match status" value="1"/>
</dbReference>
<dbReference type="SUPFAM" id="SSF53800">
    <property type="entry name" value="Chelatase"/>
    <property type="match status" value="1"/>
</dbReference>
<evidence type="ECO:0000256" key="4">
    <source>
        <dbReference type="ARBA" id="ARBA00023239"/>
    </source>
</evidence>
<dbReference type="Gene3D" id="3.40.50.1400">
    <property type="match status" value="2"/>
</dbReference>
<comment type="catalytic activity">
    <reaction evidence="6">
        <text>Fe-coproporphyrin III + 2 H(+) = coproporphyrin III + Fe(2+)</text>
        <dbReference type="Rhea" id="RHEA:49572"/>
        <dbReference type="ChEBI" id="CHEBI:15378"/>
        <dbReference type="ChEBI" id="CHEBI:29033"/>
        <dbReference type="ChEBI" id="CHEBI:68438"/>
        <dbReference type="ChEBI" id="CHEBI:131725"/>
        <dbReference type="EC" id="4.99.1.9"/>
    </reaction>
    <physiologicalReaction direction="right-to-left" evidence="6">
        <dbReference type="Rhea" id="RHEA:49574"/>
    </physiologicalReaction>
</comment>
<reference evidence="10" key="1">
    <citation type="submission" date="2022-08" db="EMBL/GenBank/DDBJ databases">
        <title>Genomic Encyclopedia of Type Strains, Phase V (KMG-V): Genome sequencing to study the core and pangenomes of soil and plant-associated prokaryotes.</title>
        <authorList>
            <person name="Whitman W."/>
        </authorList>
    </citation>
    <scope>NUCLEOTIDE SEQUENCE</scope>
    <source>
        <strain evidence="10">0</strain>
    </source>
</reference>
<name>A0A9X2Q5G8_9BACT</name>
<comment type="pathway">
    <text evidence="7">Porphyrin-containing compound metabolism; protoheme biosynthesis; protoheme from protoporphyrin-IX: step 1/1.</text>
</comment>
<comment type="function">
    <text evidence="7">Catalyzes the ferrous insertion into protoporphyrin IX.</text>
</comment>
<dbReference type="HAMAP" id="MF_00323">
    <property type="entry name" value="Ferrochelatase"/>
    <property type="match status" value="1"/>
</dbReference>
<proteinExistence type="inferred from homology"/>
<evidence type="ECO:0000256" key="1">
    <source>
        <dbReference type="ARBA" id="ARBA00007718"/>
    </source>
</evidence>
<comment type="catalytic activity">
    <reaction evidence="7">
        <text>heme b + 2 H(+) = protoporphyrin IX + Fe(2+)</text>
        <dbReference type="Rhea" id="RHEA:22584"/>
        <dbReference type="ChEBI" id="CHEBI:15378"/>
        <dbReference type="ChEBI" id="CHEBI:29033"/>
        <dbReference type="ChEBI" id="CHEBI:57306"/>
        <dbReference type="ChEBI" id="CHEBI:60344"/>
        <dbReference type="EC" id="4.98.1.1"/>
    </reaction>
</comment>
<comment type="caution">
    <text evidence="10">The sequence shown here is derived from an EMBL/GenBank/DDBJ whole genome shotgun (WGS) entry which is preliminary data.</text>
</comment>
<dbReference type="CDD" id="cd00419">
    <property type="entry name" value="Ferrochelatase_C"/>
    <property type="match status" value="1"/>
</dbReference>
<protein>
    <recommendedName>
        <fullName evidence="7">Ferrochelatase</fullName>
        <ecNumber evidence="7">4.98.1.1</ecNumber>
    </recommendedName>
    <alternativeName>
        <fullName evidence="7">Heme synthase</fullName>
    </alternativeName>
    <alternativeName>
        <fullName evidence="7">Protoheme ferro-lyase</fullName>
    </alternativeName>
</protein>
<evidence type="ECO:0000256" key="5">
    <source>
        <dbReference type="ARBA" id="ARBA00023244"/>
    </source>
</evidence>
<dbReference type="EMBL" id="JANUAU010000002">
    <property type="protein sequence ID" value="MCS3677061.1"/>
    <property type="molecule type" value="Genomic_DNA"/>
</dbReference>
<evidence type="ECO:0000256" key="2">
    <source>
        <dbReference type="ARBA" id="ARBA00023004"/>
    </source>
</evidence>
<comment type="subcellular location">
    <subcellularLocation>
        <location evidence="7">Cytoplasm</location>
    </subcellularLocation>
</comment>
<dbReference type="GO" id="GO:0006783">
    <property type="term" value="P:heme biosynthetic process"/>
    <property type="evidence" value="ECO:0007669"/>
    <property type="project" value="UniProtKB-UniRule"/>
</dbReference>
<dbReference type="EC" id="4.98.1.1" evidence="7"/>
<gene>
    <name evidence="7" type="primary">hemH</name>
    <name evidence="10" type="ORF">GGP71_000968</name>
</gene>
<keyword evidence="7" id="KW-0963">Cytoplasm</keyword>
<keyword evidence="5 7" id="KW-0627">Porphyrin biosynthesis</keyword>
<dbReference type="GO" id="GO:0046872">
    <property type="term" value="F:metal ion binding"/>
    <property type="evidence" value="ECO:0007669"/>
    <property type="project" value="UniProtKB-KW"/>
</dbReference>
<evidence type="ECO:0000256" key="3">
    <source>
        <dbReference type="ARBA" id="ARBA00023133"/>
    </source>
</evidence>
<evidence type="ECO:0000256" key="6">
    <source>
        <dbReference type="ARBA" id="ARBA00024536"/>
    </source>
</evidence>
<dbReference type="AlphaFoldDB" id="A0A9X2Q5G8"/>
<comment type="caution">
    <text evidence="7">Lacks conserved residue(s) required for the propagation of feature annotation.</text>
</comment>
<keyword evidence="2 7" id="KW-0408">Iron</keyword>
<feature type="binding site" evidence="7">
    <location>
        <position position="234"/>
    </location>
    <ligand>
        <name>Fe(2+)</name>
        <dbReference type="ChEBI" id="CHEBI:29033"/>
    </ligand>
</feature>
<dbReference type="Pfam" id="PF00762">
    <property type="entry name" value="Ferrochelatase"/>
    <property type="match status" value="1"/>
</dbReference>
<dbReference type="CDD" id="cd03411">
    <property type="entry name" value="Ferrochelatase_N"/>
    <property type="match status" value="1"/>
</dbReference>
<sequence>MTPLDILRAHEPGQWTRPEDCASRTPLPIDEGDRVGVVLFNLGGPSTLGEVEPFLYRLLMDPLLLDVPVGGRMRRWLARSVAYLRAGTLREHYELIGGASPVPRLAREQATVLQDHLDARYGGPAGVGVRVYSAMRYGRPFPEKVAADMEADGVDKVVLVPSYPQYAAGTTGSALAYWKALGAKGERPSWPTTVVPEYAANPKYVQAVSERIDEALQRFPRHVREEVALVFSAHGSVFDAQGPRKPPYCCHVHSTVDRVMQHRGRDRPFRTAFQSLIGPNHWLTPSTPDTIAALAEQGHRAVLVVPIAFVTDHVNVRYDLDVDVRETASAHGIDYFEVTAGLNTHPLFIEALGEATMAQLDVPIDTNQRRHGGDGHAQTYPLRPLQQLPRHKVTRDGACPTCGRQWGARRWTHPDRPTQSATATDRPASPPDERSSPLAESRSKEDP</sequence>
<dbReference type="InterPro" id="IPR033644">
    <property type="entry name" value="Ferrochelatase_C"/>
</dbReference>
<keyword evidence="4 7" id="KW-0456">Lyase</keyword>
<feature type="compositionally biased region" description="Basic and acidic residues" evidence="9">
    <location>
        <begin position="431"/>
        <end position="447"/>
    </location>
</feature>
<keyword evidence="3 7" id="KW-0350">Heme biosynthesis</keyword>
<dbReference type="GO" id="GO:0004325">
    <property type="term" value="F:ferrochelatase activity"/>
    <property type="evidence" value="ECO:0007669"/>
    <property type="project" value="UniProtKB-UniRule"/>
</dbReference>
<dbReference type="InterPro" id="IPR033659">
    <property type="entry name" value="Ferrochelatase_N"/>
</dbReference>
<dbReference type="Proteomes" id="UP001155027">
    <property type="component" value="Unassembled WGS sequence"/>
</dbReference>
<evidence type="ECO:0000256" key="7">
    <source>
        <dbReference type="HAMAP-Rule" id="MF_00323"/>
    </source>
</evidence>
<dbReference type="RefSeq" id="WP_259079627.1">
    <property type="nucleotide sequence ID" value="NZ_JANUAU010000002.1"/>
</dbReference>
<organism evidence="10 11">
    <name type="scientific">Salinibacter ruber</name>
    <dbReference type="NCBI Taxonomy" id="146919"/>
    <lineage>
        <taxon>Bacteria</taxon>
        <taxon>Pseudomonadati</taxon>
        <taxon>Rhodothermota</taxon>
        <taxon>Rhodothermia</taxon>
        <taxon>Rhodothermales</taxon>
        <taxon>Salinibacteraceae</taxon>
        <taxon>Salinibacter</taxon>
    </lineage>
</organism>
<keyword evidence="7" id="KW-0479">Metal-binding</keyword>
<dbReference type="NCBIfam" id="TIGR00109">
    <property type="entry name" value="hemH"/>
    <property type="match status" value="1"/>
</dbReference>
<evidence type="ECO:0000313" key="11">
    <source>
        <dbReference type="Proteomes" id="UP001155027"/>
    </source>
</evidence>
<comment type="similarity">
    <text evidence="1 7 8">Belongs to the ferrochelatase family.</text>
</comment>
<evidence type="ECO:0000313" key="10">
    <source>
        <dbReference type="EMBL" id="MCS3677061.1"/>
    </source>
</evidence>
<evidence type="ECO:0000256" key="9">
    <source>
        <dbReference type="SAM" id="MobiDB-lite"/>
    </source>
</evidence>